<accession>A0A2G5BKC1</accession>
<proteinExistence type="predicted"/>
<organism evidence="1 2">
    <name type="scientific">Coemansia reversa (strain ATCC 12441 / NRRL 1564)</name>
    <dbReference type="NCBI Taxonomy" id="763665"/>
    <lineage>
        <taxon>Eukaryota</taxon>
        <taxon>Fungi</taxon>
        <taxon>Fungi incertae sedis</taxon>
        <taxon>Zoopagomycota</taxon>
        <taxon>Kickxellomycotina</taxon>
        <taxon>Kickxellomycetes</taxon>
        <taxon>Kickxellales</taxon>
        <taxon>Kickxellaceae</taxon>
        <taxon>Coemansia</taxon>
    </lineage>
</organism>
<dbReference type="AlphaFoldDB" id="A0A2G5BKC1"/>
<dbReference type="EMBL" id="KZ303487">
    <property type="protein sequence ID" value="PIA19441.1"/>
    <property type="molecule type" value="Genomic_DNA"/>
</dbReference>
<dbReference type="Proteomes" id="UP000242474">
    <property type="component" value="Unassembled WGS sequence"/>
</dbReference>
<protein>
    <submittedName>
        <fullName evidence="1">Uncharacterized protein</fullName>
    </submittedName>
</protein>
<reference evidence="1 2" key="1">
    <citation type="journal article" date="2015" name="Genome Biol. Evol.">
        <title>Phylogenomic analyses indicate that early fungi evolved digesting cell walls of algal ancestors of land plants.</title>
        <authorList>
            <person name="Chang Y."/>
            <person name="Wang S."/>
            <person name="Sekimoto S."/>
            <person name="Aerts A.L."/>
            <person name="Choi C."/>
            <person name="Clum A."/>
            <person name="LaButti K.M."/>
            <person name="Lindquist E.A."/>
            <person name="Yee Ngan C."/>
            <person name="Ohm R.A."/>
            <person name="Salamov A.A."/>
            <person name="Grigoriev I.V."/>
            <person name="Spatafora J.W."/>
            <person name="Berbee M.L."/>
        </authorList>
    </citation>
    <scope>NUCLEOTIDE SEQUENCE [LARGE SCALE GENOMIC DNA]</scope>
    <source>
        <strain evidence="1 2">NRRL 1564</strain>
    </source>
</reference>
<keyword evidence="2" id="KW-1185">Reference proteome</keyword>
<name>A0A2G5BKC1_COERN</name>
<evidence type="ECO:0000313" key="1">
    <source>
        <dbReference type="EMBL" id="PIA19441.1"/>
    </source>
</evidence>
<gene>
    <name evidence="1" type="ORF">COEREDRAFT_79347</name>
</gene>
<evidence type="ECO:0000313" key="2">
    <source>
        <dbReference type="Proteomes" id="UP000242474"/>
    </source>
</evidence>
<sequence length="73" mass="8443">MNTTRPSLLLVLFDVQLDVHEHMRAILRALLKSQLHVLWRQPICLLHQLGDLSTASTPPYWCLQAEIPPENFI</sequence>